<gene>
    <name evidence="2" type="ORF">MNODULE_10255</name>
</gene>
<feature type="region of interest" description="Disordered" evidence="1">
    <location>
        <begin position="111"/>
        <end position="140"/>
    </location>
</feature>
<organism evidence="2 3">
    <name type="scientific">Candidatus Manganitrophus noduliformans</name>
    <dbReference type="NCBI Taxonomy" id="2606439"/>
    <lineage>
        <taxon>Bacteria</taxon>
        <taxon>Pseudomonadati</taxon>
        <taxon>Nitrospirota</taxon>
        <taxon>Nitrospiria</taxon>
        <taxon>Candidatus Troglogloeales</taxon>
        <taxon>Candidatus Manganitrophaceae</taxon>
        <taxon>Candidatus Manganitrophus</taxon>
    </lineage>
</organism>
<evidence type="ECO:0000313" key="2">
    <source>
        <dbReference type="EMBL" id="NKE71117.1"/>
    </source>
</evidence>
<dbReference type="Pfam" id="PF09579">
    <property type="entry name" value="Spore_YtfJ"/>
    <property type="match status" value="1"/>
</dbReference>
<dbReference type="InterPro" id="IPR014229">
    <property type="entry name" value="Spore_YtfJ"/>
</dbReference>
<feature type="compositionally biased region" description="Basic and acidic residues" evidence="1">
    <location>
        <begin position="111"/>
        <end position="125"/>
    </location>
</feature>
<protein>
    <submittedName>
        <fullName evidence="2">Sporulation protein</fullName>
    </submittedName>
</protein>
<dbReference type="EMBL" id="VTOW01000002">
    <property type="protein sequence ID" value="NKE71117.1"/>
    <property type="molecule type" value="Genomic_DNA"/>
</dbReference>
<dbReference type="Proteomes" id="UP000534783">
    <property type="component" value="Unassembled WGS sequence"/>
</dbReference>
<keyword evidence="3" id="KW-1185">Reference proteome</keyword>
<comment type="caution">
    <text evidence="2">The sequence shown here is derived from an EMBL/GenBank/DDBJ whole genome shotgun (WGS) entry which is preliminary data.</text>
</comment>
<name>A0A7X6DPU1_9BACT</name>
<proteinExistence type="predicted"/>
<dbReference type="PANTHER" id="PTHR39162">
    <property type="entry name" value="GLL3345 PROTEIN"/>
    <property type="match status" value="1"/>
</dbReference>
<sequence>MSIAEDLMKTLLEQLKAIANTDTIIGEAFQAGNVSIIPVSRISMGIGVGGGGQSQQGEGVGGGGGVKVEPIAFLVVKDQSVSLLNVGKGKGLDALYEKVPELIDKVVEKVSQKVGKPEAEERVERPSPGAPGFTPGLQTP</sequence>
<reference evidence="2 3" key="1">
    <citation type="journal article" date="2020" name="Nature">
        <title>Bacterial chemolithoautotrophy via manganese oxidation.</title>
        <authorList>
            <person name="Yu H."/>
            <person name="Leadbetter J.R."/>
        </authorList>
    </citation>
    <scope>NUCLEOTIDE SEQUENCE [LARGE SCALE GENOMIC DNA]</scope>
    <source>
        <strain evidence="2 3">Mn-1</strain>
    </source>
</reference>
<dbReference type="PANTHER" id="PTHR39162:SF1">
    <property type="entry name" value="SPORULATION PROTEIN YTFJ"/>
    <property type="match status" value="1"/>
</dbReference>
<evidence type="ECO:0000256" key="1">
    <source>
        <dbReference type="SAM" id="MobiDB-lite"/>
    </source>
</evidence>
<evidence type="ECO:0000313" key="3">
    <source>
        <dbReference type="Proteomes" id="UP000534783"/>
    </source>
</evidence>
<accession>A0A7X6DPU1</accession>
<dbReference type="PIRSF" id="PIRSF021377">
    <property type="entry name" value="YtfJ"/>
    <property type="match status" value="1"/>
</dbReference>
<dbReference type="AlphaFoldDB" id="A0A7X6DPU1"/>
<dbReference type="RefSeq" id="WP_168059459.1">
    <property type="nucleotide sequence ID" value="NZ_VTOW01000002.1"/>
</dbReference>